<accession>A0AB39CFS5</accession>
<feature type="transmembrane region" description="Helical" evidence="5">
    <location>
        <begin position="176"/>
        <end position="197"/>
    </location>
</feature>
<dbReference type="GO" id="GO:0022857">
    <property type="term" value="F:transmembrane transporter activity"/>
    <property type="evidence" value="ECO:0007669"/>
    <property type="project" value="InterPro"/>
</dbReference>
<dbReference type="GO" id="GO:0016020">
    <property type="term" value="C:membrane"/>
    <property type="evidence" value="ECO:0007669"/>
    <property type="project" value="UniProtKB-SubCell"/>
</dbReference>
<dbReference type="InterPro" id="IPR011701">
    <property type="entry name" value="MFS"/>
</dbReference>
<comment type="subcellular location">
    <subcellularLocation>
        <location evidence="1">Membrane</location>
        <topology evidence="1">Multi-pass membrane protein</topology>
    </subcellularLocation>
</comment>
<feature type="transmembrane region" description="Helical" evidence="5">
    <location>
        <begin position="460"/>
        <end position="481"/>
    </location>
</feature>
<dbReference type="PANTHER" id="PTHR42718:SF39">
    <property type="entry name" value="ACTINORHODIN TRANSPORTER-RELATED"/>
    <property type="match status" value="1"/>
</dbReference>
<feature type="transmembrane region" description="Helical" evidence="5">
    <location>
        <begin position="87"/>
        <end position="105"/>
    </location>
</feature>
<evidence type="ECO:0000256" key="5">
    <source>
        <dbReference type="SAM" id="Phobius"/>
    </source>
</evidence>
<dbReference type="AlphaFoldDB" id="A0AB39CFS5"/>
<evidence type="ECO:0000256" key="2">
    <source>
        <dbReference type="ARBA" id="ARBA00022692"/>
    </source>
</evidence>
<evidence type="ECO:0000256" key="4">
    <source>
        <dbReference type="ARBA" id="ARBA00023136"/>
    </source>
</evidence>
<dbReference type="Gene3D" id="1.20.1720.10">
    <property type="entry name" value="Multidrug resistance protein D"/>
    <property type="match status" value="1"/>
</dbReference>
<dbReference type="SUPFAM" id="SSF103473">
    <property type="entry name" value="MFS general substrate transporter"/>
    <property type="match status" value="1"/>
</dbReference>
<dbReference type="CDD" id="cd17321">
    <property type="entry name" value="MFS_MMR_MDR_like"/>
    <property type="match status" value="1"/>
</dbReference>
<dbReference type="Gene3D" id="1.20.1250.20">
    <property type="entry name" value="MFS general substrate transporter like domains"/>
    <property type="match status" value="1"/>
</dbReference>
<name>A0AB39CFS5_9BURK</name>
<gene>
    <name evidence="7" type="ORF">ABRY99_07530</name>
</gene>
<feature type="transmembrane region" description="Helical" evidence="5">
    <location>
        <begin position="60"/>
        <end position="80"/>
    </location>
</feature>
<feature type="domain" description="Major facilitator superfamily (MFS) profile" evidence="6">
    <location>
        <begin position="22"/>
        <end position="488"/>
    </location>
</feature>
<feature type="transmembrane region" description="Helical" evidence="5">
    <location>
        <begin position="253"/>
        <end position="272"/>
    </location>
</feature>
<dbReference type="RefSeq" id="WP_368642898.1">
    <property type="nucleotide sequence ID" value="NZ_CP158252.1"/>
</dbReference>
<keyword evidence="2 5" id="KW-0812">Transmembrane</keyword>
<dbReference type="Pfam" id="PF07690">
    <property type="entry name" value="MFS_1"/>
    <property type="match status" value="1"/>
</dbReference>
<feature type="transmembrane region" description="Helical" evidence="5">
    <location>
        <begin position="230"/>
        <end position="247"/>
    </location>
</feature>
<dbReference type="PANTHER" id="PTHR42718">
    <property type="entry name" value="MAJOR FACILITATOR SUPERFAMILY MULTIDRUG TRANSPORTER MFSC"/>
    <property type="match status" value="1"/>
</dbReference>
<feature type="transmembrane region" description="Helical" evidence="5">
    <location>
        <begin position="293"/>
        <end position="316"/>
    </location>
</feature>
<dbReference type="InterPro" id="IPR036259">
    <property type="entry name" value="MFS_trans_sf"/>
</dbReference>
<dbReference type="EMBL" id="CP158252">
    <property type="protein sequence ID" value="XDJ40814.1"/>
    <property type="molecule type" value="Genomic_DNA"/>
</dbReference>
<keyword evidence="3 5" id="KW-1133">Transmembrane helix</keyword>
<dbReference type="InterPro" id="IPR020846">
    <property type="entry name" value="MFS_dom"/>
</dbReference>
<evidence type="ECO:0000256" key="3">
    <source>
        <dbReference type="ARBA" id="ARBA00022989"/>
    </source>
</evidence>
<evidence type="ECO:0000259" key="6">
    <source>
        <dbReference type="PROSITE" id="PS50850"/>
    </source>
</evidence>
<keyword evidence="4 5" id="KW-0472">Membrane</keyword>
<evidence type="ECO:0000256" key="1">
    <source>
        <dbReference type="ARBA" id="ARBA00004141"/>
    </source>
</evidence>
<proteinExistence type="predicted"/>
<reference evidence="7" key="1">
    <citation type="submission" date="2024-05" db="EMBL/GenBank/DDBJ databases">
        <authorList>
            <person name="Luo Y.-C."/>
            <person name="Nicholds J."/>
            <person name="Mortimer T."/>
            <person name="Maboni G."/>
        </authorList>
    </citation>
    <scope>NUCLEOTIDE SEQUENCE</scope>
    <source>
        <strain evidence="7">153920</strain>
    </source>
</reference>
<feature type="transmembrane region" description="Helical" evidence="5">
    <location>
        <begin position="146"/>
        <end position="164"/>
    </location>
</feature>
<dbReference type="PROSITE" id="PS50850">
    <property type="entry name" value="MFS"/>
    <property type="match status" value="1"/>
</dbReference>
<feature type="transmembrane region" description="Helical" evidence="5">
    <location>
        <begin position="20"/>
        <end position="40"/>
    </location>
</feature>
<feature type="transmembrane region" description="Helical" evidence="5">
    <location>
        <begin position="389"/>
        <end position="407"/>
    </location>
</feature>
<evidence type="ECO:0000313" key="7">
    <source>
        <dbReference type="EMBL" id="XDJ40814.1"/>
    </source>
</evidence>
<sequence length="493" mass="51794">MTPLSIPPASHAHRPDPGRWRILAVLLTTIFMSLIGVSIVNVALPSIHTALDATRSDLQWVLSGYALTFGVVLVAAGRAGDLMGRGALFLIGVALFTLASVAAGLAPDAAWLNGARFVQGVGSGLLNPQGLGMIQQYFRGAERGRAFGYLGTVVGFSVAIGPVLGGLLIELGGQQIGWRLTFLVNVPIGIAVIVLGLKWFPRPLIRRIGAVAPAADGAAARTDWRSLDPVGSLLLGLAVLSFLYPFVESRTAPMTWLLLPLSLCLTAAWIAWERRTTRRGGSPMVDLRIFSTGSFSNGVLIMALYFLGMTSIWVLVALYVQEGLGMSALHSGLFGIPAALLSSWAANWAGRRVIPHGRRIVVAGLLLALAGLILSAGVILLQALGLASAWWLLLTLSFIGLAQGLVVSPNQALTLMDVPLDYAGSSGAIMQTGQRIGTSVGIAMITAVVFWTLGMASWPTATMAGFGVIAAVILVALQVALKDQRARRAGLEG</sequence>
<feature type="transmembrane region" description="Helical" evidence="5">
    <location>
        <begin position="360"/>
        <end position="383"/>
    </location>
</feature>
<dbReference type="PRINTS" id="PR01036">
    <property type="entry name" value="TCRTETB"/>
</dbReference>
<organism evidence="7">
    <name type="scientific">Castellaniella ginsengisoli</name>
    <dbReference type="NCBI Taxonomy" id="546114"/>
    <lineage>
        <taxon>Bacteria</taxon>
        <taxon>Pseudomonadati</taxon>
        <taxon>Pseudomonadota</taxon>
        <taxon>Betaproteobacteria</taxon>
        <taxon>Burkholderiales</taxon>
        <taxon>Alcaligenaceae</taxon>
        <taxon>Castellaniella</taxon>
    </lineage>
</organism>
<feature type="transmembrane region" description="Helical" evidence="5">
    <location>
        <begin position="436"/>
        <end position="454"/>
    </location>
</feature>
<feature type="transmembrane region" description="Helical" evidence="5">
    <location>
        <begin position="328"/>
        <end position="348"/>
    </location>
</feature>
<protein>
    <submittedName>
        <fullName evidence="7">MFS transporter</fullName>
    </submittedName>
</protein>